<dbReference type="Proteomes" id="UP000676336">
    <property type="component" value="Unassembled WGS sequence"/>
</dbReference>
<evidence type="ECO:0000313" key="5">
    <source>
        <dbReference type="Proteomes" id="UP000676336"/>
    </source>
</evidence>
<sequence length="80" mass="9192">ELNTIIKFGAEDLFKETPVHEEGTIEEESQKIDIDEILRRAETRHDDDSSMRNSSEDLLSQFKIANIQTMEDDVIEPTAI</sequence>
<dbReference type="EMBL" id="CAJOBH010110146">
    <property type="protein sequence ID" value="CAF4657033.1"/>
    <property type="molecule type" value="Genomic_DNA"/>
</dbReference>
<reference evidence="4" key="1">
    <citation type="submission" date="2021-02" db="EMBL/GenBank/DDBJ databases">
        <authorList>
            <person name="Nowell W R."/>
        </authorList>
    </citation>
    <scope>NUCLEOTIDE SEQUENCE</scope>
</reference>
<dbReference type="Proteomes" id="UP000681967">
    <property type="component" value="Unassembled WGS sequence"/>
</dbReference>
<gene>
    <name evidence="1" type="ORF">BYL167_LOCUS38516</name>
    <name evidence="3" type="ORF">BYL167_LOCUS42429</name>
    <name evidence="2" type="ORF">SMN809_LOCUS39725</name>
    <name evidence="4" type="ORF">SMN809_LOCUS50643</name>
</gene>
<name>A0A8S3C0L5_9BILA</name>
<evidence type="ECO:0000313" key="3">
    <source>
        <dbReference type="EMBL" id="CAF4657033.1"/>
    </source>
</evidence>
<feature type="non-terminal residue" evidence="4">
    <location>
        <position position="80"/>
    </location>
</feature>
<proteinExistence type="predicted"/>
<evidence type="ECO:0000313" key="2">
    <source>
        <dbReference type="EMBL" id="CAF4617157.1"/>
    </source>
</evidence>
<feature type="non-terminal residue" evidence="4">
    <location>
        <position position="1"/>
    </location>
</feature>
<accession>A0A8S3C0L5</accession>
<organism evidence="4 5">
    <name type="scientific">Rotaria magnacalcarata</name>
    <dbReference type="NCBI Taxonomy" id="392030"/>
    <lineage>
        <taxon>Eukaryota</taxon>
        <taxon>Metazoa</taxon>
        <taxon>Spiralia</taxon>
        <taxon>Gnathifera</taxon>
        <taxon>Rotifera</taxon>
        <taxon>Eurotatoria</taxon>
        <taxon>Bdelloidea</taxon>
        <taxon>Philodinida</taxon>
        <taxon>Philodinidae</taxon>
        <taxon>Rotaria</taxon>
    </lineage>
</organism>
<dbReference type="AlphaFoldDB" id="A0A8S3C0L5"/>
<dbReference type="EMBL" id="CAJOBI010167838">
    <property type="protein sequence ID" value="CAF4877205.1"/>
    <property type="molecule type" value="Genomic_DNA"/>
</dbReference>
<evidence type="ECO:0000313" key="4">
    <source>
        <dbReference type="EMBL" id="CAF4877205.1"/>
    </source>
</evidence>
<protein>
    <submittedName>
        <fullName evidence="4">Uncharacterized protein</fullName>
    </submittedName>
</protein>
<dbReference type="EMBL" id="CAJOBI010107360">
    <property type="protein sequence ID" value="CAF4617157.1"/>
    <property type="molecule type" value="Genomic_DNA"/>
</dbReference>
<dbReference type="EMBL" id="CAJOBH010090196">
    <property type="protein sequence ID" value="CAF4561220.1"/>
    <property type="molecule type" value="Genomic_DNA"/>
</dbReference>
<evidence type="ECO:0000313" key="1">
    <source>
        <dbReference type="EMBL" id="CAF4561220.1"/>
    </source>
</evidence>
<comment type="caution">
    <text evidence="4">The sequence shown here is derived from an EMBL/GenBank/DDBJ whole genome shotgun (WGS) entry which is preliminary data.</text>
</comment>